<evidence type="ECO:0000313" key="1">
    <source>
        <dbReference type="EMBL" id="HAT3583372.1"/>
    </source>
</evidence>
<reference evidence="1" key="2">
    <citation type="submission" date="2020-10" db="EMBL/GenBank/DDBJ databases">
        <authorList>
            <consortium name="NCBI Pathogen Detection Project"/>
        </authorList>
    </citation>
    <scope>NUCLEOTIDE SEQUENCE</scope>
    <source>
        <strain evidence="1">CAVp300</strain>
    </source>
</reference>
<evidence type="ECO:0000313" key="2">
    <source>
        <dbReference type="Proteomes" id="UP000867740"/>
    </source>
</evidence>
<dbReference type="Pfam" id="PF06519">
    <property type="entry name" value="TolA"/>
    <property type="match status" value="1"/>
</dbReference>
<dbReference type="AlphaFoldDB" id="A0A9P3WGZ6"/>
<organism evidence="1 2">
    <name type="scientific">Kluyvera intermedia</name>
    <name type="common">Enterobacter intermedius</name>
    <dbReference type="NCBI Taxonomy" id="61648"/>
    <lineage>
        <taxon>Bacteria</taxon>
        <taxon>Pseudomonadati</taxon>
        <taxon>Pseudomonadota</taxon>
        <taxon>Gammaproteobacteria</taxon>
        <taxon>Enterobacterales</taxon>
        <taxon>Enterobacteriaceae</taxon>
        <taxon>Kluyvera</taxon>
    </lineage>
</organism>
<name>A0A9P3WGZ6_KLUIN</name>
<dbReference type="GO" id="GO:0019534">
    <property type="term" value="F:toxin transmembrane transporter activity"/>
    <property type="evidence" value="ECO:0007669"/>
    <property type="project" value="InterPro"/>
</dbReference>
<dbReference type="SUPFAM" id="SSF74653">
    <property type="entry name" value="TolA/TonB C-terminal domain"/>
    <property type="match status" value="1"/>
</dbReference>
<dbReference type="GO" id="GO:0043213">
    <property type="term" value="P:bacteriocin transport"/>
    <property type="evidence" value="ECO:0007669"/>
    <property type="project" value="InterPro"/>
</dbReference>
<accession>A0A9P3WGZ6</accession>
<dbReference type="InterPro" id="IPR014161">
    <property type="entry name" value="Tol-Pal_TolA"/>
</dbReference>
<sequence length="130" mass="14515">MKKNLMLVLLTGAVAGCTPLHPDNCHKTIALSDCDSGRYTDQDEYGRQALAIKEAIESQLADRHAWKNKKCRLHMDFAYDGKLHNVESRDGNKAYCEALVSAAKKATFPPFPNQHVYEAFASSRFVILGE</sequence>
<protein>
    <submittedName>
        <fullName evidence="1">TolA family protein</fullName>
    </submittedName>
</protein>
<dbReference type="Proteomes" id="UP000867740">
    <property type="component" value="Unassembled WGS sequence"/>
</dbReference>
<comment type="caution">
    <text evidence="1">The sequence shown here is derived from an EMBL/GenBank/DDBJ whole genome shotgun (WGS) entry which is preliminary data.</text>
</comment>
<dbReference type="GO" id="GO:0016020">
    <property type="term" value="C:membrane"/>
    <property type="evidence" value="ECO:0007669"/>
    <property type="project" value="InterPro"/>
</dbReference>
<reference evidence="1" key="1">
    <citation type="journal article" date="2018" name="Genome Biol.">
        <title>SKESA: strategic k-mer extension for scrupulous assemblies.</title>
        <authorList>
            <person name="Souvorov A."/>
            <person name="Agarwala R."/>
            <person name="Lipman D.J."/>
        </authorList>
    </citation>
    <scope>NUCLEOTIDE SEQUENCE</scope>
    <source>
        <strain evidence="1">CAVp300</strain>
    </source>
</reference>
<dbReference type="RefSeq" id="WP_047370336.1">
    <property type="nucleotide sequence ID" value="NZ_CABMNU010000005.1"/>
</dbReference>
<dbReference type="PROSITE" id="PS51257">
    <property type="entry name" value="PROKAR_LIPOPROTEIN"/>
    <property type="match status" value="1"/>
</dbReference>
<proteinExistence type="predicted"/>
<dbReference type="EMBL" id="DACSUM010000034">
    <property type="protein sequence ID" value="HAT3583372.1"/>
    <property type="molecule type" value="Genomic_DNA"/>
</dbReference>
<gene>
    <name evidence="1" type="ORF">I8531_003710</name>
</gene>
<dbReference type="Gene3D" id="3.30.1150.10">
    <property type="match status" value="1"/>
</dbReference>